<dbReference type="VEuPathDB" id="GiardiaDB:SS50377_21866"/>
<dbReference type="Gene3D" id="3.30.30.170">
    <property type="match status" value="1"/>
</dbReference>
<keyword evidence="10" id="KW-1185">Reference proteome</keyword>
<sequence length="327" mass="37728">MINVNFSNDPDYRYKMPAPQLQNIGGGNGKRFLFQNIALVSQKIFRNPEILQKYLQTEFGAFGCLQQDGSLSLTGWQDAQSVLDKIKQFIFSYVLCKHCGNPETIQIIEPNRIIFKCKACGKDSTIEACQQHQIIMWQCKQIKKTVISARVKIAPRAIRSKIEAIINSDIENKINVLEREIQNFIEKGAVLEEEVVVLIVSAFNAKSVIEETDFELFSKVCKKLNFTIQQQLQILYSMECVFKQFLSVFAANSYMLSGIFQKFQVLKIIDSQCFLQFKEAEHQQFVPEEFHGEILANLKPFYDWFESGDVEVQEEIVEIEEVEEETE</sequence>
<dbReference type="Proteomes" id="UP000018208">
    <property type="component" value="Unassembled WGS sequence"/>
</dbReference>
<comment type="similarity">
    <text evidence="1">Belongs to the eIF-2-beta/eIF-5 family.</text>
</comment>
<dbReference type="Gene3D" id="2.20.25.350">
    <property type="match status" value="1"/>
</dbReference>
<evidence type="ECO:0000259" key="7">
    <source>
        <dbReference type="SMART" id="SM00653"/>
    </source>
</evidence>
<dbReference type="GO" id="GO:0005092">
    <property type="term" value="F:GDP-dissociation inhibitor activity"/>
    <property type="evidence" value="ECO:0007669"/>
    <property type="project" value="TreeGrafter"/>
</dbReference>
<reference evidence="9" key="2">
    <citation type="submission" date="2020-12" db="EMBL/GenBank/DDBJ databases">
        <title>New Spironucleus salmonicida genome in near-complete chromosomes.</title>
        <authorList>
            <person name="Xu F."/>
            <person name="Kurt Z."/>
            <person name="Jimenez-Gonzalez A."/>
            <person name="Astvaldsson A."/>
            <person name="Andersson J.O."/>
            <person name="Svard S.G."/>
        </authorList>
    </citation>
    <scope>NUCLEOTIDE SEQUENCE</scope>
    <source>
        <strain evidence="9">ATCC 50377</strain>
    </source>
</reference>
<dbReference type="OrthoDB" id="10250831at2759"/>
<dbReference type="GO" id="GO:0003743">
    <property type="term" value="F:translation initiation factor activity"/>
    <property type="evidence" value="ECO:0007669"/>
    <property type="project" value="UniProtKB-KW"/>
</dbReference>
<dbReference type="GO" id="GO:0071074">
    <property type="term" value="F:eukaryotic initiation factor eIF2 binding"/>
    <property type="evidence" value="ECO:0007669"/>
    <property type="project" value="TreeGrafter"/>
</dbReference>
<feature type="coiled-coil region" evidence="6">
    <location>
        <begin position="167"/>
        <end position="194"/>
    </location>
</feature>
<accession>V6LIJ4</accession>
<dbReference type="SMART" id="SM00653">
    <property type="entry name" value="eIF2B_5"/>
    <property type="match status" value="1"/>
</dbReference>
<dbReference type="GO" id="GO:0001732">
    <property type="term" value="P:formation of cytoplasmic translation initiation complex"/>
    <property type="evidence" value="ECO:0007669"/>
    <property type="project" value="TreeGrafter"/>
</dbReference>
<organism evidence="8">
    <name type="scientific">Spironucleus salmonicida</name>
    <dbReference type="NCBI Taxonomy" id="348837"/>
    <lineage>
        <taxon>Eukaryota</taxon>
        <taxon>Metamonada</taxon>
        <taxon>Diplomonadida</taxon>
        <taxon>Hexamitidae</taxon>
        <taxon>Hexamitinae</taxon>
        <taxon>Spironucleus</taxon>
    </lineage>
</organism>
<evidence type="ECO:0000256" key="3">
    <source>
        <dbReference type="ARBA" id="ARBA00022741"/>
    </source>
</evidence>
<dbReference type="PANTHER" id="PTHR23001">
    <property type="entry name" value="EUKARYOTIC TRANSLATION INITIATION FACTOR"/>
    <property type="match status" value="1"/>
</dbReference>
<keyword evidence="2 8" id="KW-0396">Initiation factor</keyword>
<dbReference type="InterPro" id="IPR002735">
    <property type="entry name" value="Transl_init_fac_IF2/IF5_dom"/>
</dbReference>
<dbReference type="AlphaFoldDB" id="V6LIJ4"/>
<evidence type="ECO:0000256" key="6">
    <source>
        <dbReference type="SAM" id="Coils"/>
    </source>
</evidence>
<gene>
    <name evidence="8" type="ORF">SS50377_15715</name>
    <name evidence="9" type="ORF">SS50377_21866</name>
</gene>
<dbReference type="InterPro" id="IPR016190">
    <property type="entry name" value="Transl_init_fac_IF2/IF5_Zn-bd"/>
</dbReference>
<dbReference type="GO" id="GO:0005829">
    <property type="term" value="C:cytosol"/>
    <property type="evidence" value="ECO:0007669"/>
    <property type="project" value="TreeGrafter"/>
</dbReference>
<dbReference type="InterPro" id="IPR016189">
    <property type="entry name" value="Transl_init_fac_IF2/IF5_N"/>
</dbReference>
<dbReference type="Gene3D" id="1.25.40.180">
    <property type="match status" value="1"/>
</dbReference>
<protein>
    <submittedName>
        <fullName evidence="8">Eukaryotic translation initiation factor 5</fullName>
    </submittedName>
</protein>
<evidence type="ECO:0000313" key="8">
    <source>
        <dbReference type="EMBL" id="EST44410.1"/>
    </source>
</evidence>
<keyword evidence="5" id="KW-0342">GTP-binding</keyword>
<evidence type="ECO:0000313" key="9">
    <source>
        <dbReference type="EMBL" id="KAH0576303.1"/>
    </source>
</evidence>
<evidence type="ECO:0000313" key="10">
    <source>
        <dbReference type="Proteomes" id="UP000018208"/>
    </source>
</evidence>
<dbReference type="EMBL" id="AUWU02000002">
    <property type="protein sequence ID" value="KAH0576303.1"/>
    <property type="molecule type" value="Genomic_DNA"/>
</dbReference>
<reference evidence="8 9" key="1">
    <citation type="journal article" date="2014" name="PLoS Genet.">
        <title>The Genome of Spironucleus salmonicida Highlights a Fish Pathogen Adapted to Fluctuating Environments.</title>
        <authorList>
            <person name="Xu F."/>
            <person name="Jerlstrom-Hultqvist J."/>
            <person name="Einarsson E."/>
            <person name="Astvaldsson A."/>
            <person name="Svard S.G."/>
            <person name="Andersson J.O."/>
        </authorList>
    </citation>
    <scope>NUCLEOTIDE SEQUENCE</scope>
    <source>
        <strain evidence="9">ATCC 50377</strain>
    </source>
</reference>
<dbReference type="SUPFAM" id="SSF75689">
    <property type="entry name" value="Zinc-binding domain of translation initiation factor 2 beta"/>
    <property type="match status" value="1"/>
</dbReference>
<dbReference type="Pfam" id="PF01873">
    <property type="entry name" value="eIF-5_eIF-2B"/>
    <property type="match status" value="1"/>
</dbReference>
<evidence type="ECO:0000256" key="1">
    <source>
        <dbReference type="ARBA" id="ARBA00010397"/>
    </source>
</evidence>
<dbReference type="PANTHER" id="PTHR23001:SF7">
    <property type="entry name" value="EUKARYOTIC TRANSLATION INITIATION FACTOR 5"/>
    <property type="match status" value="1"/>
</dbReference>
<name>V6LIJ4_9EUKA</name>
<dbReference type="SUPFAM" id="SSF100966">
    <property type="entry name" value="Translation initiation factor 2 beta, aIF2beta, N-terminal domain"/>
    <property type="match status" value="1"/>
</dbReference>
<evidence type="ECO:0000256" key="4">
    <source>
        <dbReference type="ARBA" id="ARBA00022917"/>
    </source>
</evidence>
<proteinExistence type="inferred from homology"/>
<keyword evidence="6" id="KW-0175">Coiled coil</keyword>
<keyword evidence="3" id="KW-0547">Nucleotide-binding</keyword>
<dbReference type="EMBL" id="KI546116">
    <property type="protein sequence ID" value="EST44410.1"/>
    <property type="molecule type" value="Genomic_DNA"/>
</dbReference>
<feature type="domain" description="Translation initiation factor IF2/IF5" evidence="7">
    <location>
        <begin position="11"/>
        <end position="123"/>
    </location>
</feature>
<evidence type="ECO:0000256" key="5">
    <source>
        <dbReference type="ARBA" id="ARBA00023134"/>
    </source>
</evidence>
<evidence type="ECO:0000256" key="2">
    <source>
        <dbReference type="ARBA" id="ARBA00022540"/>
    </source>
</evidence>
<dbReference type="GO" id="GO:0005525">
    <property type="term" value="F:GTP binding"/>
    <property type="evidence" value="ECO:0007669"/>
    <property type="project" value="UniProtKB-KW"/>
</dbReference>
<dbReference type="InterPro" id="IPR045196">
    <property type="entry name" value="IF2/IF5"/>
</dbReference>
<keyword evidence="4" id="KW-0648">Protein biosynthesis</keyword>